<feature type="region of interest" description="Disordered" evidence="1">
    <location>
        <begin position="1"/>
        <end position="21"/>
    </location>
</feature>
<evidence type="ECO:0000313" key="2">
    <source>
        <dbReference type="EMBL" id="TFY62541.1"/>
    </source>
</evidence>
<dbReference type="AlphaFoldDB" id="A0A4Y9YM48"/>
<sequence>MQRAAEEQAVKRQKERKNEVSLGHGNRLAIVRSDGRPSSQRRRDCVYDLVRLMRPPLGKLCYSTCPSSRAPGTYASTPLADTIVIERCLCGAYPVICLARTASDRHVGLGGVQPSSLSGCASLAALIGALTYVLLPLHSVAPPCI</sequence>
<feature type="compositionally biased region" description="Basic and acidic residues" evidence="1">
    <location>
        <begin position="1"/>
        <end position="19"/>
    </location>
</feature>
<dbReference type="Proteomes" id="UP000298390">
    <property type="component" value="Unassembled WGS sequence"/>
</dbReference>
<organism evidence="2 3">
    <name type="scientific">Rhodofomes roseus</name>
    <dbReference type="NCBI Taxonomy" id="34475"/>
    <lineage>
        <taxon>Eukaryota</taxon>
        <taxon>Fungi</taxon>
        <taxon>Dikarya</taxon>
        <taxon>Basidiomycota</taxon>
        <taxon>Agaricomycotina</taxon>
        <taxon>Agaricomycetes</taxon>
        <taxon>Polyporales</taxon>
        <taxon>Rhodofomes</taxon>
    </lineage>
</organism>
<protein>
    <submittedName>
        <fullName evidence="2">Uncharacterized protein</fullName>
    </submittedName>
</protein>
<proteinExistence type="predicted"/>
<evidence type="ECO:0000256" key="1">
    <source>
        <dbReference type="SAM" id="MobiDB-lite"/>
    </source>
</evidence>
<name>A0A4Y9YM48_9APHY</name>
<dbReference type="EMBL" id="SEKV01000162">
    <property type="protein sequence ID" value="TFY62541.1"/>
    <property type="molecule type" value="Genomic_DNA"/>
</dbReference>
<comment type="caution">
    <text evidence="2">The sequence shown here is derived from an EMBL/GenBank/DDBJ whole genome shotgun (WGS) entry which is preliminary data.</text>
</comment>
<reference evidence="2 3" key="1">
    <citation type="submission" date="2019-01" db="EMBL/GenBank/DDBJ databases">
        <title>Genome sequencing of the rare red list fungi Fomitopsis rosea.</title>
        <authorList>
            <person name="Buettner E."/>
            <person name="Kellner H."/>
        </authorList>
    </citation>
    <scope>NUCLEOTIDE SEQUENCE [LARGE SCALE GENOMIC DNA]</scope>
    <source>
        <strain evidence="2 3">DSM 105464</strain>
    </source>
</reference>
<gene>
    <name evidence="2" type="ORF">EVJ58_g3803</name>
</gene>
<evidence type="ECO:0000313" key="3">
    <source>
        <dbReference type="Proteomes" id="UP000298390"/>
    </source>
</evidence>
<accession>A0A4Y9YM48</accession>